<accession>A0A8R1Y8N5</accession>
<feature type="compositionally biased region" description="Basic and acidic residues" evidence="1">
    <location>
        <begin position="439"/>
        <end position="458"/>
    </location>
</feature>
<dbReference type="AlphaFoldDB" id="A0A2A6BCX0"/>
<evidence type="ECO:0000256" key="1">
    <source>
        <dbReference type="SAM" id="MobiDB-lite"/>
    </source>
</evidence>
<protein>
    <submittedName>
        <fullName evidence="2">Uncharacterized protein</fullName>
    </submittedName>
</protein>
<sequence length="520" mass="56862">MSDNLGNAGKKSDKGKGSEDDAKECQKERVEADAPTASSGSDSTASDPSARTPSSPTISTAESELATACSPGRWPIVRQLDIAVDSEGVTRTLVEWKDANFAPSWIRSENLRYSTNNHTREALETLITSQLLITPYRQYHPDIVALLNSLGIHVDIIRQAAVDINYKPGRGSYRAPKKPLKPLTDAELLAARMKRNARIFDKQWKEFLRDHPDLEQPRKTSNPRPALKAPKCAQKGAPKGTQKGAHKGMKEEDHESMKGKRSIRKKTPQPSSGNMGPVTPPLPRRHIAQGTSGRGMESMKGGKKPAEKKDKCCKGDDQKMGLVTPPLPRRHIAQGTSGRGMESMKGGKKPAEKKDKCCKGDDQKMGPVTPPLPRRHIAQGTSGRGMESMKGGKKPAEKKDKCCKGDDEKMGLVTPPLPRRHIAQGTSGRGMESMKGGKKPAEKKDKCCKGDDEKPTVRDRRRHPIGTSPDGGQSGARGRDKEDKCCKEGDNKGDRAKKDEKSTKNTKGEKDKDNKGHKKQ</sequence>
<keyword evidence="3" id="KW-1185">Reference proteome</keyword>
<accession>A0A2A6BCX0</accession>
<feature type="compositionally biased region" description="Low complexity" evidence="1">
    <location>
        <begin position="33"/>
        <end position="50"/>
    </location>
</feature>
<name>A0A2A6BCX0_PRIPA</name>
<gene>
    <name evidence="2" type="primary">WBGene00098512</name>
</gene>
<dbReference type="EnsemblMetazoa" id="PPA08958.1">
    <property type="protein sequence ID" value="PPA08958.1"/>
    <property type="gene ID" value="WBGene00098512"/>
</dbReference>
<feature type="region of interest" description="Disordered" evidence="1">
    <location>
        <begin position="1"/>
        <end position="65"/>
    </location>
</feature>
<feature type="compositionally biased region" description="Basic and acidic residues" evidence="1">
    <location>
        <begin position="304"/>
        <end position="319"/>
    </location>
</feature>
<evidence type="ECO:0000313" key="3">
    <source>
        <dbReference type="Proteomes" id="UP000005239"/>
    </source>
</evidence>
<evidence type="ECO:0000313" key="2">
    <source>
        <dbReference type="EnsemblMetazoa" id="PPA08958.1"/>
    </source>
</evidence>
<feature type="compositionally biased region" description="Basic and acidic residues" evidence="1">
    <location>
        <begin position="349"/>
        <end position="364"/>
    </location>
</feature>
<feature type="compositionally biased region" description="Basic and acidic residues" evidence="1">
    <location>
        <begin position="394"/>
        <end position="410"/>
    </location>
</feature>
<feature type="region of interest" description="Disordered" evidence="1">
    <location>
        <begin position="210"/>
        <end position="520"/>
    </location>
</feature>
<feature type="compositionally biased region" description="Basic and acidic residues" evidence="1">
    <location>
        <begin position="248"/>
        <end position="258"/>
    </location>
</feature>
<reference evidence="3" key="1">
    <citation type="journal article" date="2008" name="Nat. Genet.">
        <title>The Pristionchus pacificus genome provides a unique perspective on nematode lifestyle and parasitism.</title>
        <authorList>
            <person name="Dieterich C."/>
            <person name="Clifton S.W."/>
            <person name="Schuster L.N."/>
            <person name="Chinwalla A."/>
            <person name="Delehaunty K."/>
            <person name="Dinkelacker I."/>
            <person name="Fulton L."/>
            <person name="Fulton R."/>
            <person name="Godfrey J."/>
            <person name="Minx P."/>
            <person name="Mitreva M."/>
            <person name="Roeseler W."/>
            <person name="Tian H."/>
            <person name="Witte H."/>
            <person name="Yang S.P."/>
            <person name="Wilson R.K."/>
            <person name="Sommer R.J."/>
        </authorList>
    </citation>
    <scope>NUCLEOTIDE SEQUENCE [LARGE SCALE GENOMIC DNA]</scope>
    <source>
        <strain evidence="3">PS312</strain>
    </source>
</reference>
<proteinExistence type="predicted"/>
<organism evidence="2 3">
    <name type="scientific">Pristionchus pacificus</name>
    <name type="common">Parasitic nematode worm</name>
    <dbReference type="NCBI Taxonomy" id="54126"/>
    <lineage>
        <taxon>Eukaryota</taxon>
        <taxon>Metazoa</taxon>
        <taxon>Ecdysozoa</taxon>
        <taxon>Nematoda</taxon>
        <taxon>Chromadorea</taxon>
        <taxon>Rhabditida</taxon>
        <taxon>Rhabditina</taxon>
        <taxon>Diplogasteromorpha</taxon>
        <taxon>Diplogasteroidea</taxon>
        <taxon>Neodiplogasteridae</taxon>
        <taxon>Pristionchus</taxon>
    </lineage>
</organism>
<feature type="compositionally biased region" description="Polar residues" evidence="1">
    <location>
        <begin position="51"/>
        <end position="62"/>
    </location>
</feature>
<dbReference type="Proteomes" id="UP000005239">
    <property type="component" value="Unassembled WGS sequence"/>
</dbReference>
<feature type="compositionally biased region" description="Basic and acidic residues" evidence="1">
    <location>
        <begin position="477"/>
        <end position="514"/>
    </location>
</feature>
<reference evidence="2" key="2">
    <citation type="submission" date="2022-06" db="UniProtKB">
        <authorList>
            <consortium name="EnsemblMetazoa"/>
        </authorList>
    </citation>
    <scope>IDENTIFICATION</scope>
    <source>
        <strain evidence="2">PS312</strain>
    </source>
</reference>
<feature type="compositionally biased region" description="Basic and acidic residues" evidence="1">
    <location>
        <begin position="10"/>
        <end position="32"/>
    </location>
</feature>